<dbReference type="EMBL" id="JBEPSJ010000001">
    <property type="protein sequence ID" value="MET4581743.1"/>
    <property type="molecule type" value="Genomic_DNA"/>
</dbReference>
<evidence type="ECO:0000313" key="3">
    <source>
        <dbReference type="EMBL" id="MET4581743.1"/>
    </source>
</evidence>
<keyword evidence="4" id="KW-1185">Reference proteome</keyword>
<keyword evidence="1" id="KW-1133">Transmembrane helix</keyword>
<comment type="caution">
    <text evidence="3">The sequence shown here is derived from an EMBL/GenBank/DDBJ whole genome shotgun (WGS) entry which is preliminary data.</text>
</comment>
<protein>
    <recommendedName>
        <fullName evidence="2">DUF1648 domain-containing protein</fullName>
    </recommendedName>
</protein>
<feature type="transmembrane region" description="Helical" evidence="1">
    <location>
        <begin position="213"/>
        <end position="235"/>
    </location>
</feature>
<feature type="domain" description="DUF1648" evidence="2">
    <location>
        <begin position="24"/>
        <end position="64"/>
    </location>
</feature>
<proteinExistence type="predicted"/>
<accession>A0ABV2QMK6</accession>
<name>A0ABV2QMK6_9MICO</name>
<dbReference type="RefSeq" id="WP_354023907.1">
    <property type="nucleotide sequence ID" value="NZ_JBEPSJ010000001.1"/>
</dbReference>
<feature type="transmembrane region" description="Helical" evidence="1">
    <location>
        <begin position="186"/>
        <end position="207"/>
    </location>
</feature>
<feature type="transmembrane region" description="Helical" evidence="1">
    <location>
        <begin position="129"/>
        <end position="151"/>
    </location>
</feature>
<feature type="transmembrane region" description="Helical" evidence="1">
    <location>
        <begin position="56"/>
        <end position="81"/>
    </location>
</feature>
<evidence type="ECO:0000256" key="1">
    <source>
        <dbReference type="SAM" id="Phobius"/>
    </source>
</evidence>
<feature type="transmembrane region" description="Helical" evidence="1">
    <location>
        <begin position="93"/>
        <end position="117"/>
    </location>
</feature>
<keyword evidence="1" id="KW-0812">Transmembrane</keyword>
<sequence length="333" mass="34207">MNDYTPAERLRIVVIAAVVPVVIAAVGIVVMLSWSADLPEPLAIHWNGSGEPDGFGSLPGLALMIGGIAAGFGAIVTLATLFQSAGAYTRTVLGTSVWLSTLITVSVVGSVYMQLGLADARDVGDGAGVGLWLLAGAVGGLVLAVPAALLAPRAPFVDHDEAATPALGLATRERAVWSRSTAPQSWLFAALFGGILLLLGVVTVALAASGEPYWSTLLIAALLVMAAVGTSFWRVRVSSAGFTVRSLLGLPRFTVPIGQIESARVTQVSPLGDFGGWGVRWGSKGRIGVVVRSGEALEVSRARGRTIVVTVDDAESAAALINGFRERAASVGA</sequence>
<gene>
    <name evidence="3" type="ORF">ABIE21_001233</name>
</gene>
<dbReference type="Proteomes" id="UP001549257">
    <property type="component" value="Unassembled WGS sequence"/>
</dbReference>
<organism evidence="3 4">
    <name type="scientific">Conyzicola nivalis</name>
    <dbReference type="NCBI Taxonomy" id="1477021"/>
    <lineage>
        <taxon>Bacteria</taxon>
        <taxon>Bacillati</taxon>
        <taxon>Actinomycetota</taxon>
        <taxon>Actinomycetes</taxon>
        <taxon>Micrococcales</taxon>
        <taxon>Microbacteriaceae</taxon>
        <taxon>Conyzicola</taxon>
    </lineage>
</organism>
<dbReference type="InterPro" id="IPR012867">
    <property type="entry name" value="DUF1648"/>
</dbReference>
<reference evidence="3 4" key="1">
    <citation type="submission" date="2024-06" db="EMBL/GenBank/DDBJ databases">
        <title>Sorghum-associated microbial communities from plants grown in Nebraska, USA.</title>
        <authorList>
            <person name="Schachtman D."/>
        </authorList>
    </citation>
    <scope>NUCLEOTIDE SEQUENCE [LARGE SCALE GENOMIC DNA]</scope>
    <source>
        <strain evidence="3 4">2857</strain>
    </source>
</reference>
<dbReference type="Pfam" id="PF07853">
    <property type="entry name" value="DUF1648"/>
    <property type="match status" value="1"/>
</dbReference>
<evidence type="ECO:0000313" key="4">
    <source>
        <dbReference type="Proteomes" id="UP001549257"/>
    </source>
</evidence>
<feature type="transmembrane region" description="Helical" evidence="1">
    <location>
        <begin position="12"/>
        <end position="36"/>
    </location>
</feature>
<keyword evidence="1" id="KW-0472">Membrane</keyword>
<evidence type="ECO:0000259" key="2">
    <source>
        <dbReference type="Pfam" id="PF07853"/>
    </source>
</evidence>